<evidence type="ECO:0000256" key="2">
    <source>
        <dbReference type="SAM" id="Phobius"/>
    </source>
</evidence>
<reference evidence="3 4" key="1">
    <citation type="submission" date="2016-07" db="EMBL/GenBank/DDBJ databases">
        <title>Pervasive Adenine N6-methylation of Active Genes in Fungi.</title>
        <authorList>
            <consortium name="DOE Joint Genome Institute"/>
            <person name="Mondo S.J."/>
            <person name="Dannebaum R.O."/>
            <person name="Kuo R.C."/>
            <person name="Labutti K."/>
            <person name="Haridas S."/>
            <person name="Kuo A."/>
            <person name="Salamov A."/>
            <person name="Ahrendt S.R."/>
            <person name="Lipzen A."/>
            <person name="Sullivan W."/>
            <person name="Andreopoulos W.B."/>
            <person name="Clum A."/>
            <person name="Lindquist E."/>
            <person name="Daum C."/>
            <person name="Ramamoorthy G.K."/>
            <person name="Gryganskyi A."/>
            <person name="Culley D."/>
            <person name="Magnuson J.K."/>
            <person name="James T.Y."/>
            <person name="O'Malley M.A."/>
            <person name="Stajich J.E."/>
            <person name="Spatafora J.W."/>
            <person name="Visel A."/>
            <person name="Grigoriev I.V."/>
        </authorList>
    </citation>
    <scope>NUCLEOTIDE SEQUENCE [LARGE SCALE GENOMIC DNA]</scope>
    <source>
        <strain evidence="3 4">NRRL 1336</strain>
    </source>
</reference>
<accession>A0A1X2IL52</accession>
<evidence type="ECO:0000313" key="4">
    <source>
        <dbReference type="Proteomes" id="UP000193560"/>
    </source>
</evidence>
<evidence type="ECO:0000256" key="1">
    <source>
        <dbReference type="SAM" id="MobiDB-lite"/>
    </source>
</evidence>
<dbReference type="Proteomes" id="UP000193560">
    <property type="component" value="Unassembled WGS sequence"/>
</dbReference>
<name>A0A1X2IL52_9FUNG</name>
<sequence length="265" mass="30391">MENDAGVLTAIQTGTIQQRNLEDVNTSPPHSPPPVQILYTDGPIDRGPIIQPIAALPTRRNKANLGKTGSIRKRQPLLLPKPIDLPPSACYSGAEKKDSSNMSRTKIQRWVVYVLGQLLKRNNLVLLINCIHHGWRSRFFLARSIQLTYRTLGNYPYYDEYRYYRDTVVQLGKVVVLMAKKDQRDILVDMAQRQNKRRAWLTLRVLVGWIQVYMVVTWSRLMNMSGWGLKAGFRVLKFFSAWDSLALAFVSVAITRSFQRPTQSM</sequence>
<dbReference type="EMBL" id="MCGE01000008">
    <property type="protein sequence ID" value="ORZ18503.1"/>
    <property type="molecule type" value="Genomic_DNA"/>
</dbReference>
<keyword evidence="2" id="KW-0472">Membrane</keyword>
<dbReference type="AlphaFoldDB" id="A0A1X2IL52"/>
<organism evidence="3 4">
    <name type="scientific">Absidia repens</name>
    <dbReference type="NCBI Taxonomy" id="90262"/>
    <lineage>
        <taxon>Eukaryota</taxon>
        <taxon>Fungi</taxon>
        <taxon>Fungi incertae sedis</taxon>
        <taxon>Mucoromycota</taxon>
        <taxon>Mucoromycotina</taxon>
        <taxon>Mucoromycetes</taxon>
        <taxon>Mucorales</taxon>
        <taxon>Cunninghamellaceae</taxon>
        <taxon>Absidia</taxon>
    </lineage>
</organism>
<feature type="compositionally biased region" description="Polar residues" evidence="1">
    <location>
        <begin position="13"/>
        <end position="28"/>
    </location>
</feature>
<evidence type="ECO:0000313" key="3">
    <source>
        <dbReference type="EMBL" id="ORZ18503.1"/>
    </source>
</evidence>
<keyword evidence="2" id="KW-1133">Transmembrane helix</keyword>
<keyword evidence="4" id="KW-1185">Reference proteome</keyword>
<feature type="region of interest" description="Disordered" evidence="1">
    <location>
        <begin position="13"/>
        <end position="33"/>
    </location>
</feature>
<dbReference type="OrthoDB" id="2277186at2759"/>
<comment type="caution">
    <text evidence="3">The sequence shown here is derived from an EMBL/GenBank/DDBJ whole genome shotgun (WGS) entry which is preliminary data.</text>
</comment>
<feature type="transmembrane region" description="Helical" evidence="2">
    <location>
        <begin position="199"/>
        <end position="219"/>
    </location>
</feature>
<proteinExistence type="predicted"/>
<protein>
    <recommendedName>
        <fullName evidence="5">Transmembrane protein</fullName>
    </recommendedName>
</protein>
<keyword evidence="2" id="KW-0812">Transmembrane</keyword>
<evidence type="ECO:0008006" key="5">
    <source>
        <dbReference type="Google" id="ProtNLM"/>
    </source>
</evidence>
<gene>
    <name evidence="3" type="ORF">BCR42DRAFT_410963</name>
</gene>
<feature type="transmembrane region" description="Helical" evidence="2">
    <location>
        <begin position="239"/>
        <end position="258"/>
    </location>
</feature>